<sequence>MTDMEQQWLSETSPEDFYFSTFPGASCVLRRHNRINGALAALKFGSYLKCGKRWVPNDEVVWLEMITSDRPGDGGRLLARILELAAEHSFLVVGEPIPLKPKDWPANRPWCSKPATLVEWYRRYDFAFRKEGRSTLMCFPGSRIDTV</sequence>
<comment type="caution">
    <text evidence="1">The sequence shown here is derived from an EMBL/GenBank/DDBJ whole genome shotgun (WGS) entry which is preliminary data.</text>
</comment>
<keyword evidence="2" id="KW-1185">Reference proteome</keyword>
<organism evidence="1 2">
    <name type="scientific">Rhodopila globiformis</name>
    <name type="common">Rhodopseudomonas globiformis</name>
    <dbReference type="NCBI Taxonomy" id="1071"/>
    <lineage>
        <taxon>Bacteria</taxon>
        <taxon>Pseudomonadati</taxon>
        <taxon>Pseudomonadota</taxon>
        <taxon>Alphaproteobacteria</taxon>
        <taxon>Acetobacterales</taxon>
        <taxon>Acetobacteraceae</taxon>
        <taxon>Rhodopila</taxon>
    </lineage>
</organism>
<dbReference type="EMBL" id="NHRY01000069">
    <property type="protein sequence ID" value="PPQ35690.1"/>
    <property type="molecule type" value="Genomic_DNA"/>
</dbReference>
<protein>
    <recommendedName>
        <fullName evidence="3">N-acetyltransferase domain-containing protein</fullName>
    </recommendedName>
</protein>
<proteinExistence type="predicted"/>
<name>A0A2S6NKS0_RHOGL</name>
<evidence type="ECO:0000313" key="1">
    <source>
        <dbReference type="EMBL" id="PPQ35690.1"/>
    </source>
</evidence>
<evidence type="ECO:0000313" key="2">
    <source>
        <dbReference type="Proteomes" id="UP000239724"/>
    </source>
</evidence>
<dbReference type="RefSeq" id="WP_104518106.1">
    <property type="nucleotide sequence ID" value="NZ_NHRY01000069.1"/>
</dbReference>
<gene>
    <name evidence="1" type="ORF">CCS01_06835</name>
</gene>
<dbReference type="Proteomes" id="UP000239724">
    <property type="component" value="Unassembled WGS sequence"/>
</dbReference>
<dbReference type="AlphaFoldDB" id="A0A2S6NKS0"/>
<accession>A0A2S6NKS0</accession>
<evidence type="ECO:0008006" key="3">
    <source>
        <dbReference type="Google" id="ProtNLM"/>
    </source>
</evidence>
<dbReference type="OrthoDB" id="9801642at2"/>
<reference evidence="1 2" key="1">
    <citation type="journal article" date="2018" name="Arch. Microbiol.">
        <title>New insights into the metabolic potential of the phototrophic purple bacterium Rhodopila globiformis DSM 161(T) from its draft genome sequence and evidence for a vanadium-dependent nitrogenase.</title>
        <authorList>
            <person name="Imhoff J.F."/>
            <person name="Rahn T."/>
            <person name="Kunzel S."/>
            <person name="Neulinger S.C."/>
        </authorList>
    </citation>
    <scope>NUCLEOTIDE SEQUENCE [LARGE SCALE GENOMIC DNA]</scope>
    <source>
        <strain evidence="1 2">DSM 161</strain>
    </source>
</reference>